<dbReference type="EMBL" id="AP024488">
    <property type="protein sequence ID" value="BCS97078.1"/>
    <property type="molecule type" value="Genomic_DNA"/>
</dbReference>
<feature type="region of interest" description="Disordered" evidence="1">
    <location>
        <begin position="229"/>
        <end position="269"/>
    </location>
</feature>
<feature type="domain" description="Fibronectin type-III" evidence="2">
    <location>
        <begin position="26"/>
        <end position="121"/>
    </location>
</feature>
<organism evidence="3 4">
    <name type="scientific">Desulfoluna limicola</name>
    <dbReference type="NCBI Taxonomy" id="2810562"/>
    <lineage>
        <taxon>Bacteria</taxon>
        <taxon>Pseudomonadati</taxon>
        <taxon>Thermodesulfobacteriota</taxon>
        <taxon>Desulfobacteria</taxon>
        <taxon>Desulfobacterales</taxon>
        <taxon>Desulfolunaceae</taxon>
        <taxon>Desulfoluna</taxon>
    </lineage>
</organism>
<dbReference type="SMART" id="SM00089">
    <property type="entry name" value="PKD"/>
    <property type="match status" value="9"/>
</dbReference>
<feature type="region of interest" description="Disordered" evidence="1">
    <location>
        <begin position="1388"/>
        <end position="1422"/>
    </location>
</feature>
<protein>
    <recommendedName>
        <fullName evidence="2">Fibronectin type-III domain-containing protein</fullName>
    </recommendedName>
</protein>
<dbReference type="CDD" id="cd00063">
    <property type="entry name" value="FN3"/>
    <property type="match status" value="1"/>
</dbReference>
<dbReference type="Gene3D" id="2.130.10.130">
    <property type="entry name" value="Integrin alpha, N-terminal"/>
    <property type="match status" value="1"/>
</dbReference>
<accession>A0ABN6F5Q2</accession>
<feature type="region of interest" description="Disordered" evidence="1">
    <location>
        <begin position="120"/>
        <end position="145"/>
    </location>
</feature>
<gene>
    <name evidence="3" type="ORF">DSLASN_27100</name>
</gene>
<feature type="region of interest" description="Disordered" evidence="1">
    <location>
        <begin position="333"/>
        <end position="354"/>
    </location>
</feature>
<dbReference type="PANTHER" id="PTHR46182:SF2">
    <property type="entry name" value="FI19480P1"/>
    <property type="match status" value="1"/>
</dbReference>
<reference evidence="3 4" key="1">
    <citation type="submission" date="2021-02" db="EMBL/GenBank/DDBJ databases">
        <title>Complete genome of Desulfoluna sp. strain ASN36.</title>
        <authorList>
            <person name="Takahashi A."/>
            <person name="Kojima H."/>
            <person name="Fukui M."/>
        </authorList>
    </citation>
    <scope>NUCLEOTIDE SEQUENCE [LARGE SCALE GENOMIC DNA]</scope>
    <source>
        <strain evidence="3 4">ASN36</strain>
    </source>
</reference>
<dbReference type="Proteomes" id="UP001320148">
    <property type="component" value="Chromosome"/>
</dbReference>
<evidence type="ECO:0000313" key="4">
    <source>
        <dbReference type="Proteomes" id="UP001320148"/>
    </source>
</evidence>
<feature type="region of interest" description="Disordered" evidence="1">
    <location>
        <begin position="436"/>
        <end position="471"/>
    </location>
</feature>
<feature type="compositionally biased region" description="Polar residues" evidence="1">
    <location>
        <begin position="1409"/>
        <end position="1422"/>
    </location>
</feature>
<evidence type="ECO:0000313" key="3">
    <source>
        <dbReference type="EMBL" id="BCS97078.1"/>
    </source>
</evidence>
<dbReference type="InterPro" id="IPR013783">
    <property type="entry name" value="Ig-like_fold"/>
</dbReference>
<dbReference type="Pfam" id="PF22352">
    <property type="entry name" value="K319L-like_PKD"/>
    <property type="match status" value="9"/>
</dbReference>
<keyword evidence="4" id="KW-1185">Reference proteome</keyword>
<dbReference type="InterPro" id="IPR029865">
    <property type="entry name" value="KIAA0319-like"/>
</dbReference>
<dbReference type="PANTHER" id="PTHR46182">
    <property type="entry name" value="FI19480P1"/>
    <property type="match status" value="1"/>
</dbReference>
<dbReference type="Gene3D" id="2.60.40.10">
    <property type="entry name" value="Immunoglobulins"/>
    <property type="match status" value="10"/>
</dbReference>
<feature type="compositionally biased region" description="Polar residues" evidence="1">
    <location>
        <begin position="436"/>
        <end position="466"/>
    </location>
</feature>
<dbReference type="SUPFAM" id="SSF69318">
    <property type="entry name" value="Integrin alpha N-terminal domain"/>
    <property type="match status" value="2"/>
</dbReference>
<proteinExistence type="predicted"/>
<dbReference type="InterPro" id="IPR028994">
    <property type="entry name" value="Integrin_alpha_N"/>
</dbReference>
<dbReference type="InterPro" id="IPR036116">
    <property type="entry name" value="FN3_sf"/>
</dbReference>
<evidence type="ECO:0000259" key="2">
    <source>
        <dbReference type="PROSITE" id="PS50853"/>
    </source>
</evidence>
<dbReference type="PROSITE" id="PS50853">
    <property type="entry name" value="FN3"/>
    <property type="match status" value="1"/>
</dbReference>
<feature type="compositionally biased region" description="Polar residues" evidence="1">
    <location>
        <begin position="333"/>
        <end position="349"/>
    </location>
</feature>
<dbReference type="InterPro" id="IPR003961">
    <property type="entry name" value="FN3_dom"/>
</dbReference>
<dbReference type="SUPFAM" id="SSF49299">
    <property type="entry name" value="PKD domain"/>
    <property type="match status" value="2"/>
</dbReference>
<name>A0ABN6F5Q2_9BACT</name>
<dbReference type="InterPro" id="IPR035986">
    <property type="entry name" value="PKD_dom_sf"/>
</dbReference>
<evidence type="ECO:0000256" key="1">
    <source>
        <dbReference type="SAM" id="MobiDB-lite"/>
    </source>
</evidence>
<sequence>MSPKPSKKNSTGVLCSEFALFLWCLVFFGGSLLPAYGGDVTLDWTPCTIADHYVVYWGTTPGTYTQFSQDILQPSTLPDRMPHTVTDLTDGVTYHFAVKAFNASGQSTNYSNEITATVGSDGPVVSNSPPTANAGPDQSVPETTNDVPSLITLDGSASTDADGTITAYHWARVDPYTDITTVLSSATAAQPSFNAPAVASSTPLIFRLTVTDNDGATATDLVQVTITNVNKPPTANAGPDQTQPETTSGTPTPITLNGAASTDSDGTISSYRWTRSDPYTDIPITLSSATIAQPSFNAPSVTSATPFEFTLTVADNEGATATDQVRITITNVNQPPTASAGPDQTQPETTGGHATLVTLDGTSSSDNDGTISAYQWVRVDSYTGTPTTLSSTTAAQPTFTAPSVTTDTPLEFRLTVTDNDGAKATDQVQITITNVNIPPTANAGPNQTRPETTNGNPTTVTLNGSASEDPDGVITQYSWRRSDGLSDLTTTLQNPYTATPFFVSPDIQADTPLEFELTVTDTIGATAYDTVLITLTRVNQIPFADPGPNQTVNEQTTVRLSGANSSDADGTLVSWRWEQVTDAGGPVVSLSGATTETATFTAPDVGTEGESLTFRLTVTDNDGATHSATTLVNITFDNQPPVAQAGTDQTVIEGVTVTLSAESSTDPDNDPISSYLWEQTSGPATPLTSPLTAVTRFTAPDVGPSGDTLTFKLLVTDSGGLSDTDEVIINITFANQPPVADAGPDQGAYEGNTLTLTAANSSDPDDGISTYRWSQTDGPPVTLSDATAVSPSFVAPAPGSSGTPLTFQLTVTDNGGLSDTDETTVTVNFVNQPPVASAGPDQRVSEGALVTLSAEASHDPDNNLTGYLWEQLSGPSVLLSDTSTAVASFTAPTLEGQETTLLFRVTVTDSYGLTATDTCAVHALTINQAPTANAGADQAVQEGKTVTLDGSASLDPDGDITSWTWTQTTGPSVTLTAPTAPVTHFVAPKSLPGGISLGFTLTVMDNDGLSHSDSCTVQDTFVQTDPTSDTSMVSIEIMDDQMKHLDWLSIGWDSYVATRNEARVASGDLDGDGTQELVVGLGPVQNDSAIPGGFFQIISHDYKHLAWGQIPWAEYNDFNGETWPTCGDLDGDGVDEIVMGLGKGGQGKLAVFTYSLGHVAHRQWASVPWEAYNGAMGETRPACGDIDGDNCMEVIVGLNSDASQVVTVNGRFAVLGRPCTGDLSTPFELKAWGQVDWADYNASNGETWPSSGDIDGDGQDEIILGLGAGGEGKTEIVHYENNTLIHRDWLAVDWNEYNTQNGETRPTCSDINGNGTADIVLGLGPVAENEQLPKGRFPAIAADQSSSQWGQVALDPYNTSNGETRPVALKSNGESLIAIGLGPYMDDSESLPPAKGNENLVPLPPTQADGGSSSGCFINTSR</sequence>
<dbReference type="SUPFAM" id="SSF49265">
    <property type="entry name" value="Fibronectin type III"/>
    <property type="match status" value="1"/>
</dbReference>
<dbReference type="InterPro" id="IPR022409">
    <property type="entry name" value="PKD/Chitinase_dom"/>
</dbReference>
<dbReference type="CDD" id="cd00146">
    <property type="entry name" value="PKD"/>
    <property type="match status" value="1"/>
</dbReference>